<dbReference type="Pfam" id="PF03181">
    <property type="entry name" value="BURP"/>
    <property type="match status" value="1"/>
</dbReference>
<dbReference type="PROSITE" id="PS51277">
    <property type="entry name" value="BURP"/>
    <property type="match status" value="1"/>
</dbReference>
<dbReference type="EMBL" id="LRBV02000001">
    <property type="status" value="NOT_ANNOTATED_CDS"/>
    <property type="molecule type" value="Genomic_DNA"/>
</dbReference>
<dbReference type="EnsemblPlants" id="QL01p017908:mrna">
    <property type="protein sequence ID" value="QL01p017908:mrna"/>
    <property type="gene ID" value="QL01p017908"/>
</dbReference>
<dbReference type="PANTHER" id="PTHR31236">
    <property type="entry name" value="BURP DOMAIN PROTEIN USPL1-LIKE"/>
    <property type="match status" value="1"/>
</dbReference>
<feature type="domain" description="BURP" evidence="1">
    <location>
        <begin position="195"/>
        <end position="399"/>
    </location>
</feature>
<dbReference type="Gramene" id="QL01p017908:mrna">
    <property type="protein sequence ID" value="QL01p017908:mrna"/>
    <property type="gene ID" value="QL01p017908"/>
</dbReference>
<evidence type="ECO:0000313" key="2">
    <source>
        <dbReference type="EnsemblPlants" id="QL01p017908:mrna"/>
    </source>
</evidence>
<dbReference type="Proteomes" id="UP000594261">
    <property type="component" value="Chromosome 1"/>
</dbReference>
<name>A0A7N2KMM6_QUELO</name>
<accession>A0A7N2KMM6</accession>
<dbReference type="InterPro" id="IPR004873">
    <property type="entry name" value="BURP_dom"/>
</dbReference>
<dbReference type="SMART" id="SM01045">
    <property type="entry name" value="BURP"/>
    <property type="match status" value="1"/>
</dbReference>
<organism evidence="2 3">
    <name type="scientific">Quercus lobata</name>
    <name type="common">Valley oak</name>
    <dbReference type="NCBI Taxonomy" id="97700"/>
    <lineage>
        <taxon>Eukaryota</taxon>
        <taxon>Viridiplantae</taxon>
        <taxon>Streptophyta</taxon>
        <taxon>Embryophyta</taxon>
        <taxon>Tracheophyta</taxon>
        <taxon>Spermatophyta</taxon>
        <taxon>Magnoliopsida</taxon>
        <taxon>eudicotyledons</taxon>
        <taxon>Gunneridae</taxon>
        <taxon>Pentapetalae</taxon>
        <taxon>rosids</taxon>
        <taxon>fabids</taxon>
        <taxon>Fagales</taxon>
        <taxon>Fagaceae</taxon>
        <taxon>Quercus</taxon>
    </lineage>
</organism>
<keyword evidence="3" id="KW-1185">Reference proteome</keyword>
<dbReference type="InParanoid" id="A0A7N2KMM6"/>
<dbReference type="PANTHER" id="PTHR31236:SF2">
    <property type="entry name" value="BURP DOMAIN PROTEIN RD22"/>
    <property type="match status" value="1"/>
</dbReference>
<reference evidence="2" key="2">
    <citation type="submission" date="2021-01" db="UniProtKB">
        <authorList>
            <consortium name="EnsemblPlants"/>
        </authorList>
    </citation>
    <scope>IDENTIFICATION</scope>
</reference>
<evidence type="ECO:0000313" key="3">
    <source>
        <dbReference type="Proteomes" id="UP000594261"/>
    </source>
</evidence>
<dbReference type="AlphaFoldDB" id="A0A7N2KMM6"/>
<reference evidence="2 3" key="1">
    <citation type="journal article" date="2016" name="G3 (Bethesda)">
        <title>First Draft Assembly and Annotation of the Genome of a California Endemic Oak Quercus lobata Nee (Fagaceae).</title>
        <authorList>
            <person name="Sork V.L."/>
            <person name="Fitz-Gibbon S.T."/>
            <person name="Puiu D."/>
            <person name="Crepeau M."/>
            <person name="Gugger P.F."/>
            <person name="Sherman R."/>
            <person name="Stevens K."/>
            <person name="Langley C.H."/>
            <person name="Pellegrini M."/>
            <person name="Salzberg S.L."/>
        </authorList>
    </citation>
    <scope>NUCLEOTIDE SEQUENCE [LARGE SCALE GENOMIC DNA]</scope>
    <source>
        <strain evidence="2 3">cv. SW786</strain>
    </source>
</reference>
<dbReference type="InterPro" id="IPR044816">
    <property type="entry name" value="BURP"/>
</dbReference>
<protein>
    <recommendedName>
        <fullName evidence="1">BURP domain-containing protein</fullName>
    </recommendedName>
</protein>
<proteinExistence type="predicted"/>
<sequence length="406" mass="44713">MILSFSTPSNRFCFIIGLRSTLPWFGRNPIYNIIAVLRSKQTLFLHLTTTFVHKITRNKVCIAVPCFLGLGWPGNPSPAEAPVPNLRAPVVSFQLLGLPAGAVVRNKQQLGWFLGPESQVSSIFHFSVLFQQVAVGEDGKKVLGYPTNCFPSTLKTTSKVPAHQNSAFGAGTRFNHPNGLSNEKLEGRGTVDTTFFIETDLRPGKKMKLHFSTANGATFLPHQVAKSVPFSSDKLPEILNRFSVIDKSEEAKIIKSTIVTCETKCVDREGCLCATSLESLVDFSVSKLGKNVQVLSTQVPKETEKQEYRITGVQRINANKGVVCHKQNYVYAVFYCHEIHDAGTYMVPLVSSDGTKVNAIAACQTDAFVGNAFNVLKVKPGTLPICHFLDGDSLLWVPNLMYEERI</sequence>
<evidence type="ECO:0000259" key="1">
    <source>
        <dbReference type="PROSITE" id="PS51277"/>
    </source>
</evidence>